<feature type="domain" description="PhoU" evidence="7">
    <location>
        <begin position="384"/>
        <end position="458"/>
    </location>
</feature>
<accession>A0A369ACC4</accession>
<dbReference type="PANTHER" id="PTHR10010">
    <property type="entry name" value="SOLUTE CARRIER FAMILY 34 SODIUM PHOSPHATE , MEMBER 2-RELATED"/>
    <property type="match status" value="1"/>
</dbReference>
<keyword evidence="9" id="KW-1185">Reference proteome</keyword>
<feature type="transmembrane region" description="Helical" evidence="6">
    <location>
        <begin position="301"/>
        <end position="324"/>
    </location>
</feature>
<evidence type="ECO:0000256" key="6">
    <source>
        <dbReference type="SAM" id="Phobius"/>
    </source>
</evidence>
<sequence>MNLTYIIVNLLGGLAIFIYGLKVLSEGLQKAAGLRLRKVLDYLTKSRILGVVSGAIATILVQSSSATTVMIVGFASAGVISLFQSILLIMGANIGTTLTAWIISYLGLGKFNLIEYAYLISIPAIVMLFFKTQKIRYYGEILIGFSLLFIGLKYMQSNAILIENNTDFFKWIANYNIQLKFSLANTFLIIFFILIGVVLSFVLQSSTAAIAITIIFASENLITFPMACAIVLGENIGTTATAYMAALLSNIHGKRAAISHTIFNVIGVIWAVFLFVPLLNISSEITYLISGLIPFDSSEGLVKGIPIFHSLFNILNTLVLLLFVEQIESLSRKIYPQNMKDNLFDMEFISNYIVGTPSLNYLEAEKAVYKYAINAEKSFLLLSELLNESDNEEFHKKFNKILEFENEADKTSVEFTEFLVKVNGQDVSSEVAILIRKMLSIVNYLERITDLTLRIAENLKRKREYKFFFTPGERNDLLQLMMLVTKSFEVVKDSVESLEKDQIKLSESEELENRINELYIEYRKKFLKDDRSMMIINNASLLYLDVVNDLERIGDHLQSIVLVINGKKM</sequence>
<dbReference type="InterPro" id="IPR026022">
    <property type="entry name" value="PhoU_dom"/>
</dbReference>
<evidence type="ECO:0000256" key="1">
    <source>
        <dbReference type="ARBA" id="ARBA00004651"/>
    </source>
</evidence>
<gene>
    <name evidence="8" type="ORF">DES35_1011026</name>
</gene>
<feature type="transmembrane region" description="Helical" evidence="6">
    <location>
        <begin position="113"/>
        <end position="130"/>
    </location>
</feature>
<dbReference type="GO" id="GO:0005886">
    <property type="term" value="C:plasma membrane"/>
    <property type="evidence" value="ECO:0007669"/>
    <property type="project" value="UniProtKB-SubCell"/>
</dbReference>
<reference evidence="8 9" key="1">
    <citation type="submission" date="2018-07" db="EMBL/GenBank/DDBJ databases">
        <title>Genomic Encyclopedia of Type Strains, Phase IV (KMG-IV): sequencing the most valuable type-strain genomes for metagenomic binning, comparative biology and taxonomic classification.</title>
        <authorList>
            <person name="Goeker M."/>
        </authorList>
    </citation>
    <scope>NUCLEOTIDE SEQUENCE [LARGE SCALE GENOMIC DNA]</scope>
    <source>
        <strain evidence="8 9">DSM 21410</strain>
    </source>
</reference>
<feature type="transmembrane region" description="Helical" evidence="6">
    <location>
        <begin position="261"/>
        <end position="281"/>
    </location>
</feature>
<dbReference type="Pfam" id="PF02690">
    <property type="entry name" value="Na_Pi_cotrans"/>
    <property type="match status" value="2"/>
</dbReference>
<dbReference type="GO" id="GO:0044341">
    <property type="term" value="P:sodium-dependent phosphate transport"/>
    <property type="evidence" value="ECO:0007669"/>
    <property type="project" value="InterPro"/>
</dbReference>
<evidence type="ECO:0000256" key="5">
    <source>
        <dbReference type="ARBA" id="ARBA00023136"/>
    </source>
</evidence>
<dbReference type="RefSeq" id="WP_114365985.1">
    <property type="nucleotide sequence ID" value="NZ_BHZF01000001.1"/>
</dbReference>
<feature type="domain" description="PhoU" evidence="7">
    <location>
        <begin position="489"/>
        <end position="561"/>
    </location>
</feature>
<evidence type="ECO:0000313" key="9">
    <source>
        <dbReference type="Proteomes" id="UP000253517"/>
    </source>
</evidence>
<keyword evidence="3 6" id="KW-0812">Transmembrane</keyword>
<dbReference type="SUPFAM" id="SSF109755">
    <property type="entry name" value="PhoU-like"/>
    <property type="match status" value="1"/>
</dbReference>
<comment type="subcellular location">
    <subcellularLocation>
        <location evidence="1">Cell membrane</location>
        <topology evidence="1">Multi-pass membrane protein</topology>
    </subcellularLocation>
</comment>
<dbReference type="InterPro" id="IPR038078">
    <property type="entry name" value="PhoU-like_sf"/>
</dbReference>
<feature type="transmembrane region" description="Helical" evidence="6">
    <location>
        <begin position="6"/>
        <end position="28"/>
    </location>
</feature>
<dbReference type="Gene3D" id="1.20.58.220">
    <property type="entry name" value="Phosphate transport system protein phou homolog 2, domain 2"/>
    <property type="match status" value="1"/>
</dbReference>
<feature type="transmembrane region" description="Helical" evidence="6">
    <location>
        <begin position="187"/>
        <end position="216"/>
    </location>
</feature>
<dbReference type="PANTHER" id="PTHR10010:SF46">
    <property type="entry name" value="SODIUM-DEPENDENT PHOSPHATE TRANSPORT PROTEIN 2B"/>
    <property type="match status" value="1"/>
</dbReference>
<dbReference type="AlphaFoldDB" id="A0A369ACC4"/>
<feature type="transmembrane region" description="Helical" evidence="6">
    <location>
        <begin position="48"/>
        <end position="76"/>
    </location>
</feature>
<evidence type="ECO:0000259" key="7">
    <source>
        <dbReference type="Pfam" id="PF01895"/>
    </source>
</evidence>
<evidence type="ECO:0000256" key="4">
    <source>
        <dbReference type="ARBA" id="ARBA00022989"/>
    </source>
</evidence>
<dbReference type="Pfam" id="PF01895">
    <property type="entry name" value="PhoU"/>
    <property type="match status" value="2"/>
</dbReference>
<evidence type="ECO:0000256" key="2">
    <source>
        <dbReference type="ARBA" id="ARBA00022475"/>
    </source>
</evidence>
<evidence type="ECO:0000313" key="8">
    <source>
        <dbReference type="EMBL" id="RCX05737.1"/>
    </source>
</evidence>
<feature type="transmembrane region" description="Helical" evidence="6">
    <location>
        <begin position="136"/>
        <end position="155"/>
    </location>
</feature>
<organism evidence="8 9">
    <name type="scientific">Schleiferia thermophila</name>
    <dbReference type="NCBI Taxonomy" id="884107"/>
    <lineage>
        <taxon>Bacteria</taxon>
        <taxon>Pseudomonadati</taxon>
        <taxon>Bacteroidota</taxon>
        <taxon>Flavobacteriia</taxon>
        <taxon>Flavobacteriales</taxon>
        <taxon>Schleiferiaceae</taxon>
        <taxon>Schleiferia</taxon>
    </lineage>
</organism>
<evidence type="ECO:0000256" key="3">
    <source>
        <dbReference type="ARBA" id="ARBA00022692"/>
    </source>
</evidence>
<comment type="caution">
    <text evidence="8">The sequence shown here is derived from an EMBL/GenBank/DDBJ whole genome shotgun (WGS) entry which is preliminary data.</text>
</comment>
<dbReference type="Proteomes" id="UP000253517">
    <property type="component" value="Unassembled WGS sequence"/>
</dbReference>
<proteinExistence type="predicted"/>
<name>A0A369ACC4_9FLAO</name>
<keyword evidence="5 6" id="KW-0472">Membrane</keyword>
<keyword evidence="2" id="KW-1003">Cell membrane</keyword>
<dbReference type="GO" id="GO:0005436">
    <property type="term" value="F:sodium:phosphate symporter activity"/>
    <property type="evidence" value="ECO:0007669"/>
    <property type="project" value="InterPro"/>
</dbReference>
<keyword evidence="4 6" id="KW-1133">Transmembrane helix</keyword>
<feature type="transmembrane region" description="Helical" evidence="6">
    <location>
        <begin position="82"/>
        <end position="106"/>
    </location>
</feature>
<dbReference type="NCBIfam" id="NF037997">
    <property type="entry name" value="Na_Pi_symport"/>
    <property type="match status" value="1"/>
</dbReference>
<dbReference type="EMBL" id="QPJS01000001">
    <property type="protein sequence ID" value="RCX05737.1"/>
    <property type="molecule type" value="Genomic_DNA"/>
</dbReference>
<protein>
    <submittedName>
        <fullName evidence="8">Phosphate:Na+ symporter</fullName>
    </submittedName>
</protein>
<dbReference type="InterPro" id="IPR003841">
    <property type="entry name" value="Na/Pi_transpt"/>
</dbReference>